<dbReference type="RefSeq" id="WP_013030333.1">
    <property type="nucleotide sequence ID" value="NC_013959.1"/>
</dbReference>
<dbReference type="PANTHER" id="PTHR45180:SF1">
    <property type="entry name" value="OS01G0307686 PROTEIN"/>
    <property type="match status" value="1"/>
</dbReference>
<evidence type="ECO:0000259" key="1">
    <source>
        <dbReference type="Pfam" id="PF08241"/>
    </source>
</evidence>
<keyword evidence="3" id="KW-1185">Reference proteome</keyword>
<name>D5CUP8_SIDLE</name>
<organism evidence="2 3">
    <name type="scientific">Sideroxydans lithotrophicus (strain ES-1)</name>
    <dbReference type="NCBI Taxonomy" id="580332"/>
    <lineage>
        <taxon>Bacteria</taxon>
        <taxon>Pseudomonadati</taxon>
        <taxon>Pseudomonadota</taxon>
        <taxon>Betaproteobacteria</taxon>
        <taxon>Nitrosomonadales</taxon>
        <taxon>Gallionellaceae</taxon>
        <taxon>Sideroxydans</taxon>
    </lineage>
</organism>
<dbReference type="Pfam" id="PF08241">
    <property type="entry name" value="Methyltransf_11"/>
    <property type="match status" value="1"/>
</dbReference>
<reference evidence="2 3" key="1">
    <citation type="submission" date="2010-03" db="EMBL/GenBank/DDBJ databases">
        <title>Complete sequence of Sideroxydans lithotrophicus ES-1.</title>
        <authorList>
            <consortium name="US DOE Joint Genome Institute"/>
            <person name="Lucas S."/>
            <person name="Copeland A."/>
            <person name="Lapidus A."/>
            <person name="Cheng J.-F."/>
            <person name="Bruce D."/>
            <person name="Goodwin L."/>
            <person name="Pitluck S."/>
            <person name="Munk A.C."/>
            <person name="Detter J.C."/>
            <person name="Han C."/>
            <person name="Tapia R."/>
            <person name="Larimer F."/>
            <person name="Land M."/>
            <person name="Hauser L."/>
            <person name="Kyrpides N."/>
            <person name="Ivanova N."/>
            <person name="Emerson D."/>
            <person name="Woyke T."/>
        </authorList>
    </citation>
    <scope>NUCLEOTIDE SEQUENCE [LARGE SCALE GENOMIC DNA]</scope>
    <source>
        <strain evidence="2 3">ES-1</strain>
    </source>
</reference>
<dbReference type="KEGG" id="slt:Slit_2207"/>
<proteinExistence type="predicted"/>
<evidence type="ECO:0000313" key="2">
    <source>
        <dbReference type="EMBL" id="ADE12435.1"/>
    </source>
</evidence>
<dbReference type="eggNOG" id="COG2226">
    <property type="taxonomic scope" value="Bacteria"/>
</dbReference>
<accession>D5CUP8</accession>
<dbReference type="PANTHER" id="PTHR45180">
    <property type="entry name" value="OS01G0307686 PROTEIN"/>
    <property type="match status" value="1"/>
</dbReference>
<dbReference type="STRING" id="580332.Slit_2207"/>
<dbReference type="HOGENOM" id="CLU_049344_5_1_4"/>
<dbReference type="InterPro" id="IPR013216">
    <property type="entry name" value="Methyltransf_11"/>
</dbReference>
<dbReference type="Gene3D" id="3.40.50.150">
    <property type="entry name" value="Vaccinia Virus protein VP39"/>
    <property type="match status" value="1"/>
</dbReference>
<sequence>MMSTNTDHFTPLARQYASFRPSYPEELFDWLASIAPLRQMAWDCGAGNGQATVELAARFEQVLATDISAAQLAAAPPRANVEYRAAPAEASGLPAQSADLVTIAQALHWFDLPKFYAEVHRVLKPHGVIAAWGYNRLRIDHAGLQQVLDRFYDETIGAYWPPERLHVENGYRDLAFPFARIASPEFALHKEWQREHLLGYLRSWSAVGRFQAALGFDPVDELAEEIGAYWREGVVYRIEWPLFMHVGRVDQGTPELLHSWIA</sequence>
<gene>
    <name evidence="2" type="ordered locus">Slit_2207</name>
</gene>
<protein>
    <submittedName>
        <fullName evidence="2">Methyltransferase type 11</fullName>
    </submittedName>
</protein>
<dbReference type="CDD" id="cd02440">
    <property type="entry name" value="AdoMet_MTases"/>
    <property type="match status" value="1"/>
</dbReference>
<dbReference type="Proteomes" id="UP000001625">
    <property type="component" value="Chromosome"/>
</dbReference>
<feature type="domain" description="Methyltransferase type 11" evidence="1">
    <location>
        <begin position="43"/>
        <end position="130"/>
    </location>
</feature>
<dbReference type="InterPro" id="IPR029063">
    <property type="entry name" value="SAM-dependent_MTases_sf"/>
</dbReference>
<dbReference type="EMBL" id="CP001965">
    <property type="protein sequence ID" value="ADE12435.1"/>
    <property type="molecule type" value="Genomic_DNA"/>
</dbReference>
<dbReference type="AlphaFoldDB" id="D5CUP8"/>
<keyword evidence="2" id="KW-0489">Methyltransferase</keyword>
<evidence type="ECO:0000313" key="3">
    <source>
        <dbReference type="Proteomes" id="UP000001625"/>
    </source>
</evidence>
<dbReference type="GO" id="GO:0032259">
    <property type="term" value="P:methylation"/>
    <property type="evidence" value="ECO:0007669"/>
    <property type="project" value="UniProtKB-KW"/>
</dbReference>
<dbReference type="SUPFAM" id="SSF53335">
    <property type="entry name" value="S-adenosyl-L-methionine-dependent methyltransferases"/>
    <property type="match status" value="1"/>
</dbReference>
<keyword evidence="2" id="KW-0808">Transferase</keyword>
<dbReference type="GO" id="GO:0008757">
    <property type="term" value="F:S-adenosylmethionine-dependent methyltransferase activity"/>
    <property type="evidence" value="ECO:0007669"/>
    <property type="project" value="InterPro"/>
</dbReference>